<accession>A0A452ZJ32</accession>
<keyword evidence="2" id="KW-1185">Reference proteome</keyword>
<reference evidence="1" key="5">
    <citation type="journal article" date="2021" name="G3 (Bethesda)">
        <title>Aegilops tauschii genome assembly Aet v5.0 features greater sequence contiguity and improved annotation.</title>
        <authorList>
            <person name="Wang L."/>
            <person name="Zhu T."/>
            <person name="Rodriguez J.C."/>
            <person name="Deal K.R."/>
            <person name="Dubcovsky J."/>
            <person name="McGuire P.E."/>
            <person name="Lux T."/>
            <person name="Spannagl M."/>
            <person name="Mayer K.F.X."/>
            <person name="Baldrich P."/>
            <person name="Meyers B.C."/>
            <person name="Huo N."/>
            <person name="Gu Y.Q."/>
            <person name="Zhou H."/>
            <person name="Devos K.M."/>
            <person name="Bennetzen J.L."/>
            <person name="Unver T."/>
            <person name="Budak H."/>
            <person name="Gulick P.J."/>
            <person name="Galiba G."/>
            <person name="Kalapos B."/>
            <person name="Nelson D.R."/>
            <person name="Li P."/>
            <person name="You F.M."/>
            <person name="Luo M.C."/>
            <person name="Dvorak J."/>
        </authorList>
    </citation>
    <scope>NUCLEOTIDE SEQUENCE [LARGE SCALE GENOMIC DNA]</scope>
    <source>
        <strain evidence="1">cv. AL8/78</strain>
    </source>
</reference>
<reference evidence="2" key="1">
    <citation type="journal article" date="2014" name="Science">
        <title>Ancient hybridizations among the ancestral genomes of bread wheat.</title>
        <authorList>
            <consortium name="International Wheat Genome Sequencing Consortium,"/>
            <person name="Marcussen T."/>
            <person name="Sandve S.R."/>
            <person name="Heier L."/>
            <person name="Spannagl M."/>
            <person name="Pfeifer M."/>
            <person name="Jakobsen K.S."/>
            <person name="Wulff B.B."/>
            <person name="Steuernagel B."/>
            <person name="Mayer K.F."/>
            <person name="Olsen O.A."/>
        </authorList>
    </citation>
    <scope>NUCLEOTIDE SEQUENCE [LARGE SCALE GENOMIC DNA]</scope>
    <source>
        <strain evidence="2">cv. AL8/78</strain>
    </source>
</reference>
<dbReference type="Gramene" id="AET1Gv20798800.19">
    <property type="protein sequence ID" value="AET1Gv20798800.19"/>
    <property type="gene ID" value="AET1Gv20798800"/>
</dbReference>
<reference evidence="1" key="4">
    <citation type="submission" date="2019-03" db="UniProtKB">
        <authorList>
            <consortium name="EnsemblPlants"/>
        </authorList>
    </citation>
    <scope>IDENTIFICATION</scope>
</reference>
<dbReference type="EnsemblPlants" id="AET1Gv20798800.19">
    <property type="protein sequence ID" value="AET1Gv20798800.19"/>
    <property type="gene ID" value="AET1Gv20798800"/>
</dbReference>
<name>A0A452ZJ32_AEGTS</name>
<reference evidence="2" key="2">
    <citation type="journal article" date="2017" name="Nat. Plants">
        <title>The Aegilops tauschii genome reveals multiple impacts of transposons.</title>
        <authorList>
            <person name="Zhao G."/>
            <person name="Zou C."/>
            <person name="Li K."/>
            <person name="Wang K."/>
            <person name="Li T."/>
            <person name="Gao L."/>
            <person name="Zhang X."/>
            <person name="Wang H."/>
            <person name="Yang Z."/>
            <person name="Liu X."/>
            <person name="Jiang W."/>
            <person name="Mao L."/>
            <person name="Kong X."/>
            <person name="Jiao Y."/>
            <person name="Jia J."/>
        </authorList>
    </citation>
    <scope>NUCLEOTIDE SEQUENCE [LARGE SCALE GENOMIC DNA]</scope>
    <source>
        <strain evidence="2">cv. AL8/78</strain>
    </source>
</reference>
<evidence type="ECO:0000313" key="1">
    <source>
        <dbReference type="EnsemblPlants" id="AET1Gv20798800.19"/>
    </source>
</evidence>
<dbReference type="AlphaFoldDB" id="A0A452ZJ32"/>
<protein>
    <submittedName>
        <fullName evidence="1">Uncharacterized protein</fullName>
    </submittedName>
</protein>
<reference evidence="1" key="3">
    <citation type="journal article" date="2017" name="Nature">
        <title>Genome sequence of the progenitor of the wheat D genome Aegilops tauschii.</title>
        <authorList>
            <person name="Luo M.C."/>
            <person name="Gu Y.Q."/>
            <person name="Puiu D."/>
            <person name="Wang H."/>
            <person name="Twardziok S.O."/>
            <person name="Deal K.R."/>
            <person name="Huo N."/>
            <person name="Zhu T."/>
            <person name="Wang L."/>
            <person name="Wang Y."/>
            <person name="McGuire P.E."/>
            <person name="Liu S."/>
            <person name="Long H."/>
            <person name="Ramasamy R.K."/>
            <person name="Rodriguez J.C."/>
            <person name="Van S.L."/>
            <person name="Yuan L."/>
            <person name="Wang Z."/>
            <person name="Xia Z."/>
            <person name="Xiao L."/>
            <person name="Anderson O.D."/>
            <person name="Ouyang S."/>
            <person name="Liang Y."/>
            <person name="Zimin A.V."/>
            <person name="Pertea G."/>
            <person name="Qi P."/>
            <person name="Bennetzen J.L."/>
            <person name="Dai X."/>
            <person name="Dawson M.W."/>
            <person name="Muller H.G."/>
            <person name="Kugler K."/>
            <person name="Rivarola-Duarte L."/>
            <person name="Spannagl M."/>
            <person name="Mayer K.F.X."/>
            <person name="Lu F.H."/>
            <person name="Bevan M.W."/>
            <person name="Leroy P."/>
            <person name="Li P."/>
            <person name="You F.M."/>
            <person name="Sun Q."/>
            <person name="Liu Z."/>
            <person name="Lyons E."/>
            <person name="Wicker T."/>
            <person name="Salzberg S.L."/>
            <person name="Devos K.M."/>
            <person name="Dvorak J."/>
        </authorList>
    </citation>
    <scope>NUCLEOTIDE SEQUENCE [LARGE SCALE GENOMIC DNA]</scope>
    <source>
        <strain evidence="1">cv. AL8/78</strain>
    </source>
</reference>
<sequence>IKMQQRKMSRDMNVHSKSFLLPTRFSFHRVTPHSPFFTYPGYIMLYAL</sequence>
<evidence type="ECO:0000313" key="2">
    <source>
        <dbReference type="Proteomes" id="UP000015105"/>
    </source>
</evidence>
<organism evidence="1 2">
    <name type="scientific">Aegilops tauschii subsp. strangulata</name>
    <name type="common">Goatgrass</name>
    <dbReference type="NCBI Taxonomy" id="200361"/>
    <lineage>
        <taxon>Eukaryota</taxon>
        <taxon>Viridiplantae</taxon>
        <taxon>Streptophyta</taxon>
        <taxon>Embryophyta</taxon>
        <taxon>Tracheophyta</taxon>
        <taxon>Spermatophyta</taxon>
        <taxon>Magnoliopsida</taxon>
        <taxon>Liliopsida</taxon>
        <taxon>Poales</taxon>
        <taxon>Poaceae</taxon>
        <taxon>BOP clade</taxon>
        <taxon>Pooideae</taxon>
        <taxon>Triticodae</taxon>
        <taxon>Triticeae</taxon>
        <taxon>Triticinae</taxon>
        <taxon>Aegilops</taxon>
    </lineage>
</organism>
<dbReference type="Proteomes" id="UP000015105">
    <property type="component" value="Chromosome 1D"/>
</dbReference>
<proteinExistence type="predicted"/>